<evidence type="ECO:0000256" key="4">
    <source>
        <dbReference type="ARBA" id="ARBA00022833"/>
    </source>
</evidence>
<dbReference type="InterPro" id="IPR017884">
    <property type="entry name" value="SANT_dom"/>
</dbReference>
<feature type="domain" description="Nudix hydrolase" evidence="15">
    <location>
        <begin position="130"/>
        <end position="258"/>
    </location>
</feature>
<dbReference type="FunFam" id="1.10.10.60:FF:000115">
    <property type="entry name" value="Transcriptional adapter 2"/>
    <property type="match status" value="1"/>
</dbReference>
<dbReference type="GO" id="GO:0003713">
    <property type="term" value="F:transcription coactivator activity"/>
    <property type="evidence" value="ECO:0007669"/>
    <property type="project" value="TreeGrafter"/>
</dbReference>
<dbReference type="PROSITE" id="PS50090">
    <property type="entry name" value="MYB_LIKE"/>
    <property type="match status" value="1"/>
</dbReference>
<dbReference type="SUPFAM" id="SSF55811">
    <property type="entry name" value="Nudix"/>
    <property type="match status" value="1"/>
</dbReference>
<dbReference type="Gene3D" id="1.10.10.10">
    <property type="entry name" value="Winged helix-like DNA-binding domain superfamily/Winged helix DNA-binding domain"/>
    <property type="match status" value="1"/>
</dbReference>
<dbReference type="InterPro" id="IPR036388">
    <property type="entry name" value="WH-like_DNA-bd_sf"/>
</dbReference>
<dbReference type="CDD" id="cd00167">
    <property type="entry name" value="SANT"/>
    <property type="match status" value="1"/>
</dbReference>
<comment type="caution">
    <text evidence="16">The sequence shown here is derived from an EMBL/GenBank/DDBJ whole genome shotgun (WGS) entry which is preliminary data.</text>
</comment>
<dbReference type="InterPro" id="IPR001005">
    <property type="entry name" value="SANT/Myb"/>
</dbReference>
<dbReference type="GO" id="GO:0005634">
    <property type="term" value="C:nucleus"/>
    <property type="evidence" value="ECO:0007669"/>
    <property type="project" value="UniProtKB-SubCell"/>
</dbReference>
<dbReference type="PROSITE" id="PS51293">
    <property type="entry name" value="SANT"/>
    <property type="match status" value="1"/>
</dbReference>
<dbReference type="CDD" id="cd04670">
    <property type="entry name" value="NUDIX_ASFGF2_Nudt6"/>
    <property type="match status" value="1"/>
</dbReference>
<sequence length="867" mass="99009">MRYGASNKVYRTCLLATSKLFHTSSQVSPHCKNSFLSRRIYMSSVSLKEQEGHQEGIEFQLLRAVEDQHGGVVVNIDETMDTLVFASMLDVSLARWKEQAGFRYHHAEPDYVMLVNWISNAPNTIPPNASHRVGIGAFVMNSNGELLVVQESNGRFSGKGIWKLPTGAGEDICTAAIREVKEETGIDTEFVEVLAFRQSHQTFFQKSDLFFACLLQPYSFKIQRQASEIAAAQWMAIEDYVAQPFVRENELFDLLTKIWLSKVDEKYTGFSTILAKTSKSKKSYLYFNKKDAIFRRHEKRKNIFNFSFKKKAALNVENLDTSSPDVAAQGVTDGKGALYHCNYCNKDISRMIRIKCAVCQDFDLCIECFSVGAEVTPHKSNHPYMIMDNLSFPLITPDWNADEEMLLLEGIEMYGFGNWNEVAEYVGTKSKSQCIDHYNAIYMNSPCFPLPVSVFENALIAFIFEWSNCHMHTQDLSHVMGKNKEELLEMAKGHEVKKECPATAKLTLKEEPPFSEESNRAEVTNPTSMLTSVCGKTYSSTIKKASNVSQNADGVKMEEYQSDRSIGEKKPKLSGKVEPSVTELSGYSFKREEFEVEYDNDAEQVLADMEFKDIDTESEREMKLHVLRIYSRRLDERKRRKNFILERNLLYPDPFEKSLSPEEVEICQRYKVFTRFHSKEEHMELLKNIIEEHRLIKRIQDLQEAHTAGYQTSTEAYKFIEQKKKEAERVVKENNHIGVGAKILPRPNYLKGELDSNSLGLHKDITAPLSGVKYPAVAIQDISRSLEEWDISGFAGAELLSESEINLCNEIRILPSHYFKMQHVLSSEISKGNISKKCDAHRLFKVEPSKVDRVYDMLIKKGIAPSN</sequence>
<comment type="subcellular location">
    <subcellularLocation>
        <location evidence="1">Nucleus</location>
    </subcellularLocation>
</comment>
<dbReference type="EMBL" id="SDMP01000015">
    <property type="protein sequence ID" value="RYR06456.1"/>
    <property type="molecule type" value="Genomic_DNA"/>
</dbReference>
<evidence type="ECO:0008006" key="18">
    <source>
        <dbReference type="Google" id="ProtNLM"/>
    </source>
</evidence>
<dbReference type="Pfam" id="PF25299">
    <property type="entry name" value="ZZ_ADA2"/>
    <property type="match status" value="1"/>
</dbReference>
<dbReference type="GO" id="GO:0008270">
    <property type="term" value="F:zinc ion binding"/>
    <property type="evidence" value="ECO:0007669"/>
    <property type="project" value="UniProtKB-KW"/>
</dbReference>
<keyword evidence="17" id="KW-1185">Reference proteome</keyword>
<dbReference type="FunFam" id="3.90.79.10:FF:000015">
    <property type="entry name" value="Nudix hydrolase 8"/>
    <property type="match status" value="1"/>
</dbReference>
<dbReference type="Gene3D" id="3.40.630.30">
    <property type="match status" value="1"/>
</dbReference>
<evidence type="ECO:0000256" key="2">
    <source>
        <dbReference type="ARBA" id="ARBA00022723"/>
    </source>
</evidence>
<evidence type="ECO:0000259" key="12">
    <source>
        <dbReference type="PROSITE" id="PS50934"/>
    </source>
</evidence>
<dbReference type="Pfam" id="PF00249">
    <property type="entry name" value="Myb_DNA-binding"/>
    <property type="match status" value="1"/>
</dbReference>
<dbReference type="PANTHER" id="PTHR12374:SF20">
    <property type="entry name" value="TRANSCRIPTIONAL ADAPTER 2-ALPHA"/>
    <property type="match status" value="1"/>
</dbReference>
<keyword evidence="5" id="KW-0805">Transcription regulation</keyword>
<organism evidence="16 17">
    <name type="scientific">Arachis hypogaea</name>
    <name type="common">Peanut</name>
    <dbReference type="NCBI Taxonomy" id="3818"/>
    <lineage>
        <taxon>Eukaryota</taxon>
        <taxon>Viridiplantae</taxon>
        <taxon>Streptophyta</taxon>
        <taxon>Embryophyta</taxon>
        <taxon>Tracheophyta</taxon>
        <taxon>Spermatophyta</taxon>
        <taxon>Magnoliopsida</taxon>
        <taxon>eudicotyledons</taxon>
        <taxon>Gunneridae</taxon>
        <taxon>Pentapetalae</taxon>
        <taxon>rosids</taxon>
        <taxon>fabids</taxon>
        <taxon>Fabales</taxon>
        <taxon>Fabaceae</taxon>
        <taxon>Papilionoideae</taxon>
        <taxon>50 kb inversion clade</taxon>
        <taxon>dalbergioids sensu lato</taxon>
        <taxon>Dalbergieae</taxon>
        <taxon>Pterocarpus clade</taxon>
        <taxon>Arachis</taxon>
    </lineage>
</organism>
<reference evidence="16 17" key="1">
    <citation type="submission" date="2019-01" db="EMBL/GenBank/DDBJ databases">
        <title>Sequencing of cultivated peanut Arachis hypogaea provides insights into genome evolution and oil improvement.</title>
        <authorList>
            <person name="Chen X."/>
        </authorList>
    </citation>
    <scope>NUCLEOTIDE SEQUENCE [LARGE SCALE GENOMIC DNA]</scope>
    <source>
        <strain evidence="17">cv. Fuhuasheng</strain>
        <tissue evidence="16">Leaves</tissue>
    </source>
</reference>
<evidence type="ECO:0000313" key="16">
    <source>
        <dbReference type="EMBL" id="RYR06456.1"/>
    </source>
</evidence>
<feature type="domain" description="ZZ-type" evidence="11">
    <location>
        <begin position="336"/>
        <end position="392"/>
    </location>
</feature>
<dbReference type="AlphaFoldDB" id="A0A444YX26"/>
<evidence type="ECO:0000313" key="17">
    <source>
        <dbReference type="Proteomes" id="UP000289738"/>
    </source>
</evidence>
<evidence type="ECO:0000256" key="5">
    <source>
        <dbReference type="ARBA" id="ARBA00023015"/>
    </source>
</evidence>
<dbReference type="InterPro" id="IPR041983">
    <property type="entry name" value="ADA2-like_ZZ"/>
</dbReference>
<dbReference type="GO" id="GO:0003677">
    <property type="term" value="F:DNA binding"/>
    <property type="evidence" value="ECO:0007669"/>
    <property type="project" value="UniProtKB-KW"/>
</dbReference>
<keyword evidence="7" id="KW-0804">Transcription</keyword>
<dbReference type="SUPFAM" id="SSF46689">
    <property type="entry name" value="Homeodomain-like"/>
    <property type="match status" value="2"/>
</dbReference>
<accession>A0A444YX26</accession>
<dbReference type="GO" id="GO:0006338">
    <property type="term" value="P:chromatin remodeling"/>
    <property type="evidence" value="ECO:0007669"/>
    <property type="project" value="TreeGrafter"/>
</dbReference>
<evidence type="ECO:0000256" key="3">
    <source>
        <dbReference type="ARBA" id="ARBA00022771"/>
    </source>
</evidence>
<feature type="domain" description="HTH myb-type" evidence="14">
    <location>
        <begin position="399"/>
        <end position="447"/>
    </location>
</feature>
<evidence type="ECO:0000256" key="7">
    <source>
        <dbReference type="ARBA" id="ARBA00023163"/>
    </source>
</evidence>
<dbReference type="InterPro" id="IPR017930">
    <property type="entry name" value="Myb_dom"/>
</dbReference>
<dbReference type="InterPro" id="IPR009057">
    <property type="entry name" value="Homeodomain-like_sf"/>
</dbReference>
<dbReference type="FunFam" id="1.10.10.10:FF:000087">
    <property type="entry name" value="Transcriptional adapter 2"/>
    <property type="match status" value="1"/>
</dbReference>
<keyword evidence="4" id="KW-0862">Zinc</keyword>
<dbReference type="InterPro" id="IPR000086">
    <property type="entry name" value="NUDIX_hydrolase_dom"/>
</dbReference>
<dbReference type="InterPro" id="IPR043145">
    <property type="entry name" value="Znf_ZZ_sf"/>
</dbReference>
<keyword evidence="3 9" id="KW-0863">Zinc-finger</keyword>
<feature type="domain" description="SWIRM" evidence="12">
    <location>
        <begin position="780"/>
        <end position="867"/>
    </location>
</feature>
<dbReference type="PROSITE" id="PS50934">
    <property type="entry name" value="SWIRM"/>
    <property type="match status" value="1"/>
</dbReference>
<dbReference type="SMART" id="SM00717">
    <property type="entry name" value="SANT"/>
    <property type="match status" value="1"/>
</dbReference>
<dbReference type="InterPro" id="IPR007526">
    <property type="entry name" value="SWIRM"/>
</dbReference>
<dbReference type="FunFam" id="3.30.60.90:FF:000013">
    <property type="entry name" value="Transcriptional adapter"/>
    <property type="match status" value="1"/>
</dbReference>
<dbReference type="STRING" id="3818.A0A444YX26"/>
<dbReference type="Proteomes" id="UP000289738">
    <property type="component" value="Chromosome B05"/>
</dbReference>
<keyword evidence="8" id="KW-0539">Nucleus</keyword>
<feature type="domain" description="SANT" evidence="13">
    <location>
        <begin position="394"/>
        <end position="446"/>
    </location>
</feature>
<evidence type="ECO:0000259" key="13">
    <source>
        <dbReference type="PROSITE" id="PS51293"/>
    </source>
</evidence>
<proteinExistence type="predicted"/>
<evidence type="ECO:0000259" key="10">
    <source>
        <dbReference type="PROSITE" id="PS50090"/>
    </source>
</evidence>
<dbReference type="GO" id="GO:0003682">
    <property type="term" value="F:chromatin binding"/>
    <property type="evidence" value="ECO:0007669"/>
    <property type="project" value="TreeGrafter"/>
</dbReference>
<evidence type="ECO:0000259" key="15">
    <source>
        <dbReference type="PROSITE" id="PS51462"/>
    </source>
</evidence>
<dbReference type="InterPro" id="IPR000433">
    <property type="entry name" value="Znf_ZZ"/>
</dbReference>
<gene>
    <name evidence="16" type="ORF">Ahy_B05g073791</name>
</gene>
<evidence type="ECO:0000256" key="6">
    <source>
        <dbReference type="ARBA" id="ARBA00023125"/>
    </source>
</evidence>
<dbReference type="InterPro" id="IPR055141">
    <property type="entry name" value="TADA2A_B-like_dom"/>
</dbReference>
<evidence type="ECO:0000256" key="1">
    <source>
        <dbReference type="ARBA" id="ARBA00004123"/>
    </source>
</evidence>
<dbReference type="PROSITE" id="PS51462">
    <property type="entry name" value="NUDIX"/>
    <property type="match status" value="1"/>
</dbReference>
<dbReference type="PROSITE" id="PS50135">
    <property type="entry name" value="ZF_ZZ_2"/>
    <property type="match status" value="1"/>
</dbReference>
<keyword evidence="6" id="KW-0238">DNA-binding</keyword>
<dbReference type="Gene3D" id="3.90.79.10">
    <property type="entry name" value="Nucleoside Triphosphate Pyrophosphohydrolase"/>
    <property type="match status" value="1"/>
</dbReference>
<dbReference type="Pfam" id="PF22941">
    <property type="entry name" value="TADA2A-like_3rd"/>
    <property type="match status" value="1"/>
</dbReference>
<dbReference type="PROSITE" id="PS51294">
    <property type="entry name" value="HTH_MYB"/>
    <property type="match status" value="1"/>
</dbReference>
<feature type="domain" description="Myb-like" evidence="10">
    <location>
        <begin position="399"/>
        <end position="442"/>
    </location>
</feature>
<dbReference type="InterPro" id="IPR015797">
    <property type="entry name" value="NUDIX_hydrolase-like_dom_sf"/>
</dbReference>
<name>A0A444YX26_ARAHY</name>
<dbReference type="PANTHER" id="PTHR12374">
    <property type="entry name" value="TRANSCRIPTIONAL ADAPTOR 2 ADA2 -RELATED"/>
    <property type="match status" value="1"/>
</dbReference>
<evidence type="ECO:0000256" key="8">
    <source>
        <dbReference type="ARBA" id="ARBA00023242"/>
    </source>
</evidence>
<evidence type="ECO:0000256" key="9">
    <source>
        <dbReference type="PROSITE-ProRule" id="PRU00228"/>
    </source>
</evidence>
<dbReference type="CDD" id="cd02335">
    <property type="entry name" value="ZZ_ADA2"/>
    <property type="match status" value="1"/>
</dbReference>
<dbReference type="GO" id="GO:0006357">
    <property type="term" value="P:regulation of transcription by RNA polymerase II"/>
    <property type="evidence" value="ECO:0007669"/>
    <property type="project" value="TreeGrafter"/>
</dbReference>
<dbReference type="Pfam" id="PF00293">
    <property type="entry name" value="NUDIX"/>
    <property type="match status" value="1"/>
</dbReference>
<evidence type="ECO:0000259" key="11">
    <source>
        <dbReference type="PROSITE" id="PS50135"/>
    </source>
</evidence>
<dbReference type="Gene3D" id="3.30.60.90">
    <property type="match status" value="1"/>
</dbReference>
<dbReference type="SMART" id="SM00291">
    <property type="entry name" value="ZnF_ZZ"/>
    <property type="match status" value="1"/>
</dbReference>
<evidence type="ECO:0000259" key="14">
    <source>
        <dbReference type="PROSITE" id="PS51294"/>
    </source>
</evidence>
<dbReference type="PROSITE" id="PS01357">
    <property type="entry name" value="ZF_ZZ_1"/>
    <property type="match status" value="1"/>
</dbReference>
<protein>
    <recommendedName>
        <fullName evidence="18">Transcriptional adapter</fullName>
    </recommendedName>
</protein>
<keyword evidence="2" id="KW-0479">Metal-binding</keyword>
<dbReference type="SUPFAM" id="SSF57850">
    <property type="entry name" value="RING/U-box"/>
    <property type="match status" value="1"/>
</dbReference>
<dbReference type="Gene3D" id="1.10.10.60">
    <property type="entry name" value="Homeodomain-like"/>
    <property type="match status" value="1"/>
</dbReference>